<protein>
    <submittedName>
        <fullName evidence="1">Uncharacterized protein</fullName>
    </submittedName>
</protein>
<dbReference type="Proteomes" id="UP000002624">
    <property type="component" value="Unassembled WGS sequence"/>
</dbReference>
<name>C6HL39_AJECH</name>
<evidence type="ECO:0000313" key="2">
    <source>
        <dbReference type="Proteomes" id="UP000002624"/>
    </source>
</evidence>
<gene>
    <name evidence="1" type="ORF">HCDG_06920</name>
</gene>
<accession>C6HL39</accession>
<dbReference type="HOGENOM" id="CLU_1578050_0_0_1"/>
<sequence>MAQSAADEMKACRLTLRLDSSLPWESNQLQPHSRSALFQQSMHDFLIGARDFGRTKQYGHLWRIQIRGHDNKVAEKGSTYHTISTGQEPTTCWCTGDLSILADTSMFLIIIVIPVECSATHPMEDCSKTLSGVFAPTKQKLVPPISLKLVKPRQNHSTQHGMKSWACPGR</sequence>
<organism evidence="1 2">
    <name type="scientific">Ajellomyces capsulatus (strain H143)</name>
    <name type="common">Darling's disease fungus</name>
    <name type="synonym">Histoplasma capsulatum</name>
    <dbReference type="NCBI Taxonomy" id="544712"/>
    <lineage>
        <taxon>Eukaryota</taxon>
        <taxon>Fungi</taxon>
        <taxon>Dikarya</taxon>
        <taxon>Ascomycota</taxon>
        <taxon>Pezizomycotina</taxon>
        <taxon>Eurotiomycetes</taxon>
        <taxon>Eurotiomycetidae</taxon>
        <taxon>Onygenales</taxon>
        <taxon>Ajellomycetaceae</taxon>
        <taxon>Histoplasma</taxon>
    </lineage>
</organism>
<proteinExistence type="predicted"/>
<dbReference type="OMA" id="THPMEDC"/>
<dbReference type="EMBL" id="GG692430">
    <property type="protein sequence ID" value="EER38976.1"/>
    <property type="molecule type" value="Genomic_DNA"/>
</dbReference>
<evidence type="ECO:0000313" key="1">
    <source>
        <dbReference type="EMBL" id="EER38976.1"/>
    </source>
</evidence>
<dbReference type="AlphaFoldDB" id="C6HL39"/>
<reference evidence="2" key="1">
    <citation type="submission" date="2009-05" db="EMBL/GenBank/DDBJ databases">
        <title>The genome sequence of Ajellomyces capsulatus strain H143.</title>
        <authorList>
            <person name="Champion M."/>
            <person name="Cuomo C.A."/>
            <person name="Ma L.-J."/>
            <person name="Henn M.R."/>
            <person name="Sil A."/>
            <person name="Goldman B."/>
            <person name="Young S.K."/>
            <person name="Kodira C.D."/>
            <person name="Zeng Q."/>
            <person name="Koehrsen M."/>
            <person name="Alvarado L."/>
            <person name="Berlin A.M."/>
            <person name="Borenstein D."/>
            <person name="Chen Z."/>
            <person name="Engels R."/>
            <person name="Freedman E."/>
            <person name="Gellesch M."/>
            <person name="Goldberg J."/>
            <person name="Griggs A."/>
            <person name="Gujja S."/>
            <person name="Heiman D.I."/>
            <person name="Hepburn T.A."/>
            <person name="Howarth C."/>
            <person name="Jen D."/>
            <person name="Larson L."/>
            <person name="Lewis B."/>
            <person name="Mehta T."/>
            <person name="Park D."/>
            <person name="Pearson M."/>
            <person name="Roberts A."/>
            <person name="Saif S."/>
            <person name="Shea T.D."/>
            <person name="Shenoy N."/>
            <person name="Sisk P."/>
            <person name="Stolte C."/>
            <person name="Sykes S."/>
            <person name="Walk T."/>
            <person name="White J."/>
            <person name="Yandava C."/>
            <person name="Klein B."/>
            <person name="McEwen J.G."/>
            <person name="Puccia R."/>
            <person name="Goldman G.H."/>
            <person name="Felipe M.S."/>
            <person name="Nino-Vega G."/>
            <person name="San-Blas G."/>
            <person name="Taylor J.W."/>
            <person name="Mendoza L."/>
            <person name="Galagan J.E."/>
            <person name="Nusbaum C."/>
            <person name="Birren B.W."/>
        </authorList>
    </citation>
    <scope>NUCLEOTIDE SEQUENCE [LARGE SCALE GENOMIC DNA]</scope>
    <source>
        <strain evidence="2">H143</strain>
    </source>
</reference>
<dbReference type="VEuPathDB" id="FungiDB:HCDG_06920"/>